<comment type="similarity">
    <text evidence="4">Belongs to the dynactin subunits 5/6 family. Dynactin subunit 5 subfamily.</text>
</comment>
<proteinExistence type="inferred from homology"/>
<dbReference type="SUPFAM" id="SSF51161">
    <property type="entry name" value="Trimeric LpxA-like enzymes"/>
    <property type="match status" value="1"/>
</dbReference>
<comment type="caution">
    <text evidence="6">The sequence shown here is derived from an EMBL/GenBank/DDBJ whole genome shotgun (WGS) entry which is preliminary data.</text>
</comment>
<dbReference type="AlphaFoldDB" id="A0A9N8YNV3"/>
<organism evidence="6 7">
    <name type="scientific">Funneliformis mosseae</name>
    <name type="common">Endomycorrhizal fungus</name>
    <name type="synonym">Glomus mosseae</name>
    <dbReference type="NCBI Taxonomy" id="27381"/>
    <lineage>
        <taxon>Eukaryota</taxon>
        <taxon>Fungi</taxon>
        <taxon>Fungi incertae sedis</taxon>
        <taxon>Mucoromycota</taxon>
        <taxon>Glomeromycotina</taxon>
        <taxon>Glomeromycetes</taxon>
        <taxon>Glomerales</taxon>
        <taxon>Glomeraceae</taxon>
        <taxon>Funneliformis</taxon>
    </lineage>
</organism>
<evidence type="ECO:0000313" key="6">
    <source>
        <dbReference type="EMBL" id="CAG8442261.1"/>
    </source>
</evidence>
<dbReference type="InterPro" id="IPR047125">
    <property type="entry name" value="DCTN5"/>
</dbReference>
<dbReference type="GO" id="GO:0005869">
    <property type="term" value="C:dynactin complex"/>
    <property type="evidence" value="ECO:0007669"/>
    <property type="project" value="TreeGrafter"/>
</dbReference>
<evidence type="ECO:0000313" key="7">
    <source>
        <dbReference type="Proteomes" id="UP000789375"/>
    </source>
</evidence>
<dbReference type="Pfam" id="PF21711">
    <property type="entry name" value="DCTN5"/>
    <property type="match status" value="1"/>
</dbReference>
<dbReference type="CDD" id="cd03359">
    <property type="entry name" value="LbH_Dynactin_5"/>
    <property type="match status" value="1"/>
</dbReference>
<gene>
    <name evidence="6" type="ORF">FMOSSE_LOCUS909</name>
</gene>
<dbReference type="Proteomes" id="UP000789375">
    <property type="component" value="Unassembled WGS sequence"/>
</dbReference>
<name>A0A9N8YNV3_FUNMO</name>
<keyword evidence="3" id="KW-0206">Cytoskeleton</keyword>
<accession>A0A9N8YNV3</accession>
<dbReference type="PANTHER" id="PTHR46126">
    <property type="entry name" value="DYNACTIN SUBUNIT 5"/>
    <property type="match status" value="1"/>
</dbReference>
<dbReference type="PANTHER" id="PTHR46126:SF1">
    <property type="entry name" value="DYNACTIN SUBUNIT 5"/>
    <property type="match status" value="1"/>
</dbReference>
<evidence type="ECO:0000256" key="3">
    <source>
        <dbReference type="ARBA" id="ARBA00023212"/>
    </source>
</evidence>
<evidence type="ECO:0000256" key="4">
    <source>
        <dbReference type="ARBA" id="ARBA00034706"/>
    </source>
</evidence>
<evidence type="ECO:0000256" key="5">
    <source>
        <dbReference type="ARBA" id="ARBA00034865"/>
    </source>
</evidence>
<keyword evidence="7" id="KW-1185">Reference proteome</keyword>
<dbReference type="EMBL" id="CAJVPP010000094">
    <property type="protein sequence ID" value="CAG8442261.1"/>
    <property type="molecule type" value="Genomic_DNA"/>
</dbReference>
<sequence>MEPPIVYYPRSEYIETDTGNKVSRKSVICGSQNIILGGKTIIQTDCVIRGDLRRTGGGHAVVVAIGRYCLLAKGSIIRPPYKTYKGTFSYYPMKIGDHVSIGEGSIVEAATIGSFVHIGKNCVIGRFAIIKDCCKIEDNTVIPPNTVKKDVLKFYANSSLSFLYLGVFVDELPECVQDLYELKTKDFYIKFQPKDS</sequence>
<reference evidence="6" key="1">
    <citation type="submission" date="2021-06" db="EMBL/GenBank/DDBJ databases">
        <authorList>
            <person name="Kallberg Y."/>
            <person name="Tangrot J."/>
            <person name="Rosling A."/>
        </authorList>
    </citation>
    <scope>NUCLEOTIDE SEQUENCE</scope>
    <source>
        <strain evidence="6">87-6 pot B 2015</strain>
    </source>
</reference>
<protein>
    <recommendedName>
        <fullName evidence="5">Dynactin subunit 5</fullName>
    </recommendedName>
</protein>
<evidence type="ECO:0000256" key="1">
    <source>
        <dbReference type="ARBA" id="ARBA00004245"/>
    </source>
</evidence>
<dbReference type="InterPro" id="IPR011004">
    <property type="entry name" value="Trimer_LpxA-like_sf"/>
</dbReference>
<dbReference type="Gene3D" id="2.160.10.10">
    <property type="entry name" value="Hexapeptide repeat proteins"/>
    <property type="match status" value="1"/>
</dbReference>
<keyword evidence="2" id="KW-0963">Cytoplasm</keyword>
<evidence type="ECO:0000256" key="2">
    <source>
        <dbReference type="ARBA" id="ARBA00022490"/>
    </source>
</evidence>
<comment type="subcellular location">
    <subcellularLocation>
        <location evidence="1">Cytoplasm</location>
        <location evidence="1">Cytoskeleton</location>
    </subcellularLocation>
</comment>